<protein>
    <submittedName>
        <fullName evidence="1">Uncharacterized protein</fullName>
    </submittedName>
</protein>
<gene>
    <name evidence="1" type="ORF">F2Q69_00011069</name>
</gene>
<accession>A0A8S9QQU5</accession>
<dbReference type="EMBL" id="QGKX02000996">
    <property type="protein sequence ID" value="KAF3552730.1"/>
    <property type="molecule type" value="Genomic_DNA"/>
</dbReference>
<evidence type="ECO:0000313" key="2">
    <source>
        <dbReference type="Proteomes" id="UP000712600"/>
    </source>
</evidence>
<dbReference type="AlphaFoldDB" id="A0A8S9QQU5"/>
<sequence length="205" mass="23394">MADLSGDSRLGSRLARMKRLRSWCLVVLMRAGGVKLRQLQLVHLFSTHGDGNHKGKSRINEAMEKKITIREEEEEGISQKQAISILQAIFHNKTEFYDIYALLKFRVSVCNRLHGLACWFDVLFDGSIEVLPYTPAAHAWYISASMYAPQSLTPFRLFLRFCRFVHLRRCVRFHQFGSQTISDMKTQNAAFDCSCGCGHEALDGC</sequence>
<comment type="caution">
    <text evidence="1">The sequence shown here is derived from an EMBL/GenBank/DDBJ whole genome shotgun (WGS) entry which is preliminary data.</text>
</comment>
<reference evidence="1" key="1">
    <citation type="submission" date="2019-12" db="EMBL/GenBank/DDBJ databases">
        <title>Genome sequencing and annotation of Brassica cretica.</title>
        <authorList>
            <person name="Studholme D.J."/>
            <person name="Sarris P."/>
        </authorList>
    </citation>
    <scope>NUCLEOTIDE SEQUENCE</scope>
    <source>
        <strain evidence="1">PFS-109/04</strain>
        <tissue evidence="1">Leaf</tissue>
    </source>
</reference>
<name>A0A8S9QQU5_BRACR</name>
<proteinExistence type="predicted"/>
<organism evidence="1 2">
    <name type="scientific">Brassica cretica</name>
    <name type="common">Mustard</name>
    <dbReference type="NCBI Taxonomy" id="69181"/>
    <lineage>
        <taxon>Eukaryota</taxon>
        <taxon>Viridiplantae</taxon>
        <taxon>Streptophyta</taxon>
        <taxon>Embryophyta</taxon>
        <taxon>Tracheophyta</taxon>
        <taxon>Spermatophyta</taxon>
        <taxon>Magnoliopsida</taxon>
        <taxon>eudicotyledons</taxon>
        <taxon>Gunneridae</taxon>
        <taxon>Pentapetalae</taxon>
        <taxon>rosids</taxon>
        <taxon>malvids</taxon>
        <taxon>Brassicales</taxon>
        <taxon>Brassicaceae</taxon>
        <taxon>Brassiceae</taxon>
        <taxon>Brassica</taxon>
    </lineage>
</organism>
<evidence type="ECO:0000313" key="1">
    <source>
        <dbReference type="EMBL" id="KAF3552730.1"/>
    </source>
</evidence>
<dbReference type="Proteomes" id="UP000712600">
    <property type="component" value="Unassembled WGS sequence"/>
</dbReference>